<sequence>MVSCKPKKSTFLSLGIVVILLFVGLSYLLYDFNNTREFPFLFT</sequence>
<evidence type="ECO:0000313" key="3">
    <source>
        <dbReference type="Proteomes" id="UP000014974"/>
    </source>
</evidence>
<reference evidence="2 3" key="1">
    <citation type="journal article" date="2013" name="Genome Announc.">
        <title>Draft Genome Sequence of Cyclobacterium qasimii Strain M12-11BT, Isolated from Arctic Marine Sediment.</title>
        <authorList>
            <person name="Shivaji S."/>
            <person name="Ara S."/>
            <person name="Singh A."/>
            <person name="Kumar Pinnaka A."/>
        </authorList>
    </citation>
    <scope>NUCLEOTIDE SEQUENCE [LARGE SCALE GENOMIC DNA]</scope>
    <source>
        <strain evidence="2 3">M12-11B</strain>
    </source>
</reference>
<evidence type="ECO:0000256" key="1">
    <source>
        <dbReference type="SAM" id="Phobius"/>
    </source>
</evidence>
<dbReference type="EMBL" id="ATNM01000030">
    <property type="protein sequence ID" value="EPR70985.1"/>
    <property type="molecule type" value="Genomic_DNA"/>
</dbReference>
<dbReference type="STRING" id="641524.ADICYQ_0713"/>
<organism evidence="2 3">
    <name type="scientific">Cyclobacterium qasimii M12-11B</name>
    <dbReference type="NCBI Taxonomy" id="641524"/>
    <lineage>
        <taxon>Bacteria</taxon>
        <taxon>Pseudomonadati</taxon>
        <taxon>Bacteroidota</taxon>
        <taxon>Cytophagia</taxon>
        <taxon>Cytophagales</taxon>
        <taxon>Cyclobacteriaceae</taxon>
        <taxon>Cyclobacterium</taxon>
    </lineage>
</organism>
<evidence type="ECO:0000313" key="2">
    <source>
        <dbReference type="EMBL" id="EPR70985.1"/>
    </source>
</evidence>
<comment type="caution">
    <text evidence="2">The sequence shown here is derived from an EMBL/GenBank/DDBJ whole genome shotgun (WGS) entry which is preliminary data.</text>
</comment>
<keyword evidence="1" id="KW-0812">Transmembrane</keyword>
<dbReference type="Proteomes" id="UP000014974">
    <property type="component" value="Unassembled WGS sequence"/>
</dbReference>
<feature type="transmembrane region" description="Helical" evidence="1">
    <location>
        <begin position="12"/>
        <end position="30"/>
    </location>
</feature>
<keyword evidence="1" id="KW-0472">Membrane</keyword>
<keyword evidence="1" id="KW-1133">Transmembrane helix</keyword>
<protein>
    <submittedName>
        <fullName evidence="2">Uncharacterized protein</fullName>
    </submittedName>
</protein>
<name>S7VLA1_9BACT</name>
<accession>S7VLA1</accession>
<gene>
    <name evidence="2" type="ORF">ADICYQ_0713</name>
</gene>
<proteinExistence type="predicted"/>
<dbReference type="AlphaFoldDB" id="S7VLA1"/>